<dbReference type="InterPro" id="IPR011417">
    <property type="entry name" value="ANTH_dom"/>
</dbReference>
<dbReference type="PANTHER" id="PTHR22951">
    <property type="entry name" value="CLATHRIN ASSEMBLY PROTEIN"/>
    <property type="match status" value="1"/>
</dbReference>
<dbReference type="GO" id="GO:0005545">
    <property type="term" value="F:1-phosphatidylinositol binding"/>
    <property type="evidence" value="ECO:0007669"/>
    <property type="project" value="InterPro"/>
</dbReference>
<organism evidence="2 3">
    <name type="scientific">Iris pallida</name>
    <name type="common">Sweet iris</name>
    <dbReference type="NCBI Taxonomy" id="29817"/>
    <lineage>
        <taxon>Eukaryota</taxon>
        <taxon>Viridiplantae</taxon>
        <taxon>Streptophyta</taxon>
        <taxon>Embryophyta</taxon>
        <taxon>Tracheophyta</taxon>
        <taxon>Spermatophyta</taxon>
        <taxon>Magnoliopsida</taxon>
        <taxon>Liliopsida</taxon>
        <taxon>Asparagales</taxon>
        <taxon>Iridaceae</taxon>
        <taxon>Iridoideae</taxon>
        <taxon>Irideae</taxon>
        <taxon>Iris</taxon>
    </lineage>
</organism>
<accession>A0AAX6IA22</accession>
<gene>
    <name evidence="2" type="ORF">M6B38_267215</name>
</gene>
<dbReference type="GO" id="GO:0006900">
    <property type="term" value="P:vesicle budding from membrane"/>
    <property type="evidence" value="ECO:0007669"/>
    <property type="project" value="TreeGrafter"/>
</dbReference>
<dbReference type="AlphaFoldDB" id="A0AAX6IA22"/>
<dbReference type="GO" id="GO:0000149">
    <property type="term" value="F:SNARE binding"/>
    <property type="evidence" value="ECO:0007669"/>
    <property type="project" value="TreeGrafter"/>
</dbReference>
<reference evidence="2" key="1">
    <citation type="journal article" date="2023" name="GigaByte">
        <title>Genome assembly of the bearded iris, Iris pallida Lam.</title>
        <authorList>
            <person name="Bruccoleri R.E."/>
            <person name="Oakeley E.J."/>
            <person name="Faust A.M.E."/>
            <person name="Altorfer M."/>
            <person name="Dessus-Babus S."/>
            <person name="Burckhardt D."/>
            <person name="Oertli M."/>
            <person name="Naumann U."/>
            <person name="Petersen F."/>
            <person name="Wong J."/>
        </authorList>
    </citation>
    <scope>NUCLEOTIDE SEQUENCE</scope>
    <source>
        <strain evidence="2">GSM-AAB239-AS_SAM_17_03QT</strain>
    </source>
</reference>
<dbReference type="PANTHER" id="PTHR22951:SF32">
    <property type="entry name" value="OS06G0175500 PROTEIN"/>
    <property type="match status" value="1"/>
</dbReference>
<protein>
    <recommendedName>
        <fullName evidence="1">AP180 N-terminal homology (ANTH) domain-containing protein</fullName>
    </recommendedName>
</protein>
<dbReference type="InterPro" id="IPR014712">
    <property type="entry name" value="ANTH_dom_sf"/>
</dbReference>
<evidence type="ECO:0000313" key="3">
    <source>
        <dbReference type="Proteomes" id="UP001140949"/>
    </source>
</evidence>
<evidence type="ECO:0000313" key="2">
    <source>
        <dbReference type="EMBL" id="KAJ6849861.1"/>
    </source>
</evidence>
<proteinExistence type="predicted"/>
<dbReference type="Proteomes" id="UP001140949">
    <property type="component" value="Unassembled WGS sequence"/>
</dbReference>
<feature type="domain" description="AP180 N-terminal homology (ANTH)" evidence="1">
    <location>
        <begin position="1"/>
        <end position="60"/>
    </location>
</feature>
<dbReference type="GO" id="GO:0048268">
    <property type="term" value="P:clathrin coat assembly"/>
    <property type="evidence" value="ECO:0007669"/>
    <property type="project" value="InterPro"/>
</dbReference>
<dbReference type="GO" id="GO:0030136">
    <property type="term" value="C:clathrin-coated vesicle"/>
    <property type="evidence" value="ECO:0007669"/>
    <property type="project" value="InterPro"/>
</dbReference>
<dbReference type="Gene3D" id="1.20.58.150">
    <property type="entry name" value="ANTH domain"/>
    <property type="match status" value="1"/>
</dbReference>
<name>A0AAX6IA22_IRIPA</name>
<dbReference type="SUPFAM" id="SSF89009">
    <property type="entry name" value="GAT-like domain"/>
    <property type="match status" value="1"/>
</dbReference>
<reference evidence="2" key="2">
    <citation type="submission" date="2023-04" db="EMBL/GenBank/DDBJ databases">
        <authorList>
            <person name="Bruccoleri R.E."/>
            <person name="Oakeley E.J."/>
            <person name="Faust A.-M."/>
            <person name="Dessus-Babus S."/>
            <person name="Altorfer M."/>
            <person name="Burckhardt D."/>
            <person name="Oertli M."/>
            <person name="Naumann U."/>
            <person name="Petersen F."/>
            <person name="Wong J."/>
        </authorList>
    </citation>
    <scope>NUCLEOTIDE SEQUENCE</scope>
    <source>
        <strain evidence="2">GSM-AAB239-AS_SAM_17_03QT</strain>
        <tissue evidence="2">Leaf</tissue>
    </source>
</reference>
<comment type="caution">
    <text evidence="2">The sequence shown here is derived from an EMBL/GenBank/DDBJ whole genome shotgun (WGS) entry which is preliminary data.</text>
</comment>
<dbReference type="EMBL" id="JANAVB010003399">
    <property type="protein sequence ID" value="KAJ6849861.1"/>
    <property type="molecule type" value="Genomic_DNA"/>
</dbReference>
<dbReference type="Pfam" id="PF07651">
    <property type="entry name" value="ANTH"/>
    <property type="match status" value="1"/>
</dbReference>
<dbReference type="GO" id="GO:0032050">
    <property type="term" value="F:clathrin heavy chain binding"/>
    <property type="evidence" value="ECO:0007669"/>
    <property type="project" value="TreeGrafter"/>
</dbReference>
<dbReference type="InterPro" id="IPR045192">
    <property type="entry name" value="AP180-like"/>
</dbReference>
<keyword evidence="3" id="KW-1185">Reference proteome</keyword>
<evidence type="ECO:0000259" key="1">
    <source>
        <dbReference type="Pfam" id="PF07651"/>
    </source>
</evidence>
<sequence length="309" mass="33626">MQRHDALRALEIYRKAGFQAERLCEFYEICKGLDLGRGQNFVTIEQPPASFISAMEEYVKEAPRALPTSRNEVDAEIRLPAPKPVLAIEHKKLNSDDRKLEPTLVPIVPPVPPEPSVSNAETFVQVQMQVTDLLSLEDFSEGARKLEENNSLALAIVSNDNPVDSQNTLDLTSGTNGWELALVSAPSSNGSAIVESKLAGGLDKLTLDSLYDDAISRSMNPNGSYQMGLVTPNSFETAHFSQDPFYASNSVAPPANVQMAAMAQQQAFMTQGQHQQMMGPDSTNNPFGNPFGPMAVSAYPSNNPYAGFM</sequence>
<dbReference type="GO" id="GO:0005546">
    <property type="term" value="F:phosphatidylinositol-4,5-bisphosphate binding"/>
    <property type="evidence" value="ECO:0007669"/>
    <property type="project" value="TreeGrafter"/>
</dbReference>
<dbReference type="GO" id="GO:0005905">
    <property type="term" value="C:clathrin-coated pit"/>
    <property type="evidence" value="ECO:0007669"/>
    <property type="project" value="TreeGrafter"/>
</dbReference>
<dbReference type="GO" id="GO:0072583">
    <property type="term" value="P:clathrin-dependent endocytosis"/>
    <property type="evidence" value="ECO:0007669"/>
    <property type="project" value="InterPro"/>
</dbReference>